<sequence length="97" mass="10294">MNAIDDRALDSLSVAPDAPNAGNQGRDPRQDAGQDKSITKRLQKNPDSVDARLDNGLDETMDGSDPVAISEPDGGEPVPSSGYDEDGERARKDQDNA</sequence>
<feature type="region of interest" description="Disordered" evidence="1">
    <location>
        <begin position="1"/>
        <end position="97"/>
    </location>
</feature>
<dbReference type="AlphaFoldDB" id="A0A7W7AFT3"/>
<dbReference type="EMBL" id="JACHNY010000001">
    <property type="protein sequence ID" value="MBB4616176.1"/>
    <property type="molecule type" value="Genomic_DNA"/>
</dbReference>
<evidence type="ECO:0000256" key="1">
    <source>
        <dbReference type="SAM" id="MobiDB-lite"/>
    </source>
</evidence>
<feature type="compositionally biased region" description="Basic and acidic residues" evidence="1">
    <location>
        <begin position="26"/>
        <end position="38"/>
    </location>
</feature>
<proteinExistence type="predicted"/>
<comment type="caution">
    <text evidence="2">The sequence shown here is derived from an EMBL/GenBank/DDBJ whole genome shotgun (WGS) entry which is preliminary data.</text>
</comment>
<accession>A0A7W7AFT3</accession>
<gene>
    <name evidence="2" type="ORF">GGQ96_000282</name>
</gene>
<dbReference type="RefSeq" id="WP_184110808.1">
    <property type="nucleotide sequence ID" value="NZ_JACHNY010000001.1"/>
</dbReference>
<name>A0A7W7AFT3_9SPHN</name>
<evidence type="ECO:0000313" key="3">
    <source>
        <dbReference type="Proteomes" id="UP000574769"/>
    </source>
</evidence>
<keyword evidence="3" id="KW-1185">Reference proteome</keyword>
<organism evidence="2 3">
    <name type="scientific">Sphingomonas abaci</name>
    <dbReference type="NCBI Taxonomy" id="237611"/>
    <lineage>
        <taxon>Bacteria</taxon>
        <taxon>Pseudomonadati</taxon>
        <taxon>Pseudomonadota</taxon>
        <taxon>Alphaproteobacteria</taxon>
        <taxon>Sphingomonadales</taxon>
        <taxon>Sphingomonadaceae</taxon>
        <taxon>Sphingomonas</taxon>
    </lineage>
</organism>
<feature type="compositionally biased region" description="Basic and acidic residues" evidence="1">
    <location>
        <begin position="88"/>
        <end position="97"/>
    </location>
</feature>
<dbReference type="Proteomes" id="UP000574769">
    <property type="component" value="Unassembled WGS sequence"/>
</dbReference>
<evidence type="ECO:0000313" key="2">
    <source>
        <dbReference type="EMBL" id="MBB4616176.1"/>
    </source>
</evidence>
<protein>
    <submittedName>
        <fullName evidence="2">Uncharacterized protein</fullName>
    </submittedName>
</protein>
<reference evidence="2 3" key="1">
    <citation type="submission" date="2020-08" db="EMBL/GenBank/DDBJ databases">
        <title>Genomic Encyclopedia of Type Strains, Phase IV (KMG-IV): sequencing the most valuable type-strain genomes for metagenomic binning, comparative biology and taxonomic classification.</title>
        <authorList>
            <person name="Goeker M."/>
        </authorList>
    </citation>
    <scope>NUCLEOTIDE SEQUENCE [LARGE SCALE GENOMIC DNA]</scope>
    <source>
        <strain evidence="2 3">DSM 15867</strain>
    </source>
</reference>